<keyword evidence="2" id="KW-1185">Reference proteome</keyword>
<evidence type="ECO:0000313" key="1">
    <source>
        <dbReference type="EMBL" id="KIL61989.1"/>
    </source>
</evidence>
<gene>
    <name evidence="1" type="ORF">M378DRAFT_166322</name>
</gene>
<name>A0A0C2T603_AMAMK</name>
<dbReference type="AlphaFoldDB" id="A0A0C2T603"/>
<sequence length="104" mass="11813">MILSLLARLGHSQKSEEQISVDDYVEPAPTPPQRKNHFHLIHMLLLRFCPIQKLSRSWSSERIIRRSYMRRPHAAGGPISAYMTSHSTITTGGRAIYPNGFKLG</sequence>
<dbReference type="Proteomes" id="UP000054549">
    <property type="component" value="Unassembled WGS sequence"/>
</dbReference>
<accession>A0A0C2T603</accession>
<organism evidence="1 2">
    <name type="scientific">Amanita muscaria (strain Koide BX008)</name>
    <dbReference type="NCBI Taxonomy" id="946122"/>
    <lineage>
        <taxon>Eukaryota</taxon>
        <taxon>Fungi</taxon>
        <taxon>Dikarya</taxon>
        <taxon>Basidiomycota</taxon>
        <taxon>Agaricomycotina</taxon>
        <taxon>Agaricomycetes</taxon>
        <taxon>Agaricomycetidae</taxon>
        <taxon>Agaricales</taxon>
        <taxon>Pluteineae</taxon>
        <taxon>Amanitaceae</taxon>
        <taxon>Amanita</taxon>
    </lineage>
</organism>
<reference evidence="1 2" key="1">
    <citation type="submission" date="2014-04" db="EMBL/GenBank/DDBJ databases">
        <title>Evolutionary Origins and Diversification of the Mycorrhizal Mutualists.</title>
        <authorList>
            <consortium name="DOE Joint Genome Institute"/>
            <consortium name="Mycorrhizal Genomics Consortium"/>
            <person name="Kohler A."/>
            <person name="Kuo A."/>
            <person name="Nagy L.G."/>
            <person name="Floudas D."/>
            <person name="Copeland A."/>
            <person name="Barry K.W."/>
            <person name="Cichocki N."/>
            <person name="Veneault-Fourrey C."/>
            <person name="LaButti K."/>
            <person name="Lindquist E.A."/>
            <person name="Lipzen A."/>
            <person name="Lundell T."/>
            <person name="Morin E."/>
            <person name="Murat C."/>
            <person name="Riley R."/>
            <person name="Ohm R."/>
            <person name="Sun H."/>
            <person name="Tunlid A."/>
            <person name="Henrissat B."/>
            <person name="Grigoriev I.V."/>
            <person name="Hibbett D.S."/>
            <person name="Martin F."/>
        </authorList>
    </citation>
    <scope>NUCLEOTIDE SEQUENCE [LARGE SCALE GENOMIC DNA]</scope>
    <source>
        <strain evidence="1 2">Koide BX008</strain>
    </source>
</reference>
<dbReference type="HOGENOM" id="CLU_2249423_0_0_1"/>
<protein>
    <submittedName>
        <fullName evidence="1">Uncharacterized protein</fullName>
    </submittedName>
</protein>
<evidence type="ECO:0000313" key="2">
    <source>
        <dbReference type="Proteomes" id="UP000054549"/>
    </source>
</evidence>
<proteinExistence type="predicted"/>
<dbReference type="EMBL" id="KN818277">
    <property type="protein sequence ID" value="KIL61989.1"/>
    <property type="molecule type" value="Genomic_DNA"/>
</dbReference>
<dbReference type="InParanoid" id="A0A0C2T603"/>